<organism evidence="3 4">
    <name type="scientific">Deinococcus xinjiangensis</name>
    <dbReference type="NCBI Taxonomy" id="457454"/>
    <lineage>
        <taxon>Bacteria</taxon>
        <taxon>Thermotogati</taxon>
        <taxon>Deinococcota</taxon>
        <taxon>Deinococci</taxon>
        <taxon>Deinococcales</taxon>
        <taxon>Deinococcaceae</taxon>
        <taxon>Deinococcus</taxon>
    </lineage>
</organism>
<reference evidence="3 4" key="1">
    <citation type="submission" date="2024-02" db="EMBL/GenBank/DDBJ databases">
        <title>Deinococcus xinjiangensis NBRC 107630.</title>
        <authorList>
            <person name="Ichikawa N."/>
            <person name="Katano-Makiyama Y."/>
            <person name="Hidaka K."/>
        </authorList>
    </citation>
    <scope>NUCLEOTIDE SEQUENCE [LARGE SCALE GENOMIC DNA]</scope>
    <source>
        <strain evidence="3 4">NBRC 107630</strain>
    </source>
</reference>
<evidence type="ECO:0000256" key="1">
    <source>
        <dbReference type="SAM" id="MobiDB-lite"/>
    </source>
</evidence>
<feature type="chain" id="PRO_5045552669" evidence="2">
    <location>
        <begin position="19"/>
        <end position="195"/>
    </location>
</feature>
<sequence>MRKVLFALSLGLVGAAQAQTWNVDGPFRDEFVGCSRISTGQVQCSMKSTYIGSGATYFGATYFAADSAAYAPDNKRYIATRSSIGGTDVTSRSVNVSKASPVTVTYTFDYPKNFDTIALLFIDTGMLKNVPIKAAVATPTPAASAPAPQPAQPTPPQPAAATNPALNAFDIKLTDCKLNAQGGYTCNKAELIPKR</sequence>
<keyword evidence="2" id="KW-0732">Signal</keyword>
<evidence type="ECO:0000313" key="3">
    <source>
        <dbReference type="EMBL" id="GAA5501364.1"/>
    </source>
</evidence>
<evidence type="ECO:0000256" key="2">
    <source>
        <dbReference type="SAM" id="SignalP"/>
    </source>
</evidence>
<comment type="caution">
    <text evidence="3">The sequence shown here is derived from an EMBL/GenBank/DDBJ whole genome shotgun (WGS) entry which is preliminary data.</text>
</comment>
<protein>
    <submittedName>
        <fullName evidence="3">Uncharacterized protein</fullName>
    </submittedName>
</protein>
<keyword evidence="4" id="KW-1185">Reference proteome</keyword>
<accession>A0ABP9V7W8</accession>
<dbReference type="Proteomes" id="UP001458946">
    <property type="component" value="Unassembled WGS sequence"/>
</dbReference>
<name>A0ABP9V7W8_9DEIO</name>
<dbReference type="RefSeq" id="WP_353541337.1">
    <property type="nucleotide sequence ID" value="NZ_BAABRN010000008.1"/>
</dbReference>
<feature type="signal peptide" evidence="2">
    <location>
        <begin position="1"/>
        <end position="18"/>
    </location>
</feature>
<proteinExistence type="predicted"/>
<dbReference type="EMBL" id="BAABRN010000008">
    <property type="protein sequence ID" value="GAA5501364.1"/>
    <property type="molecule type" value="Genomic_DNA"/>
</dbReference>
<feature type="compositionally biased region" description="Pro residues" evidence="1">
    <location>
        <begin position="147"/>
        <end position="158"/>
    </location>
</feature>
<gene>
    <name evidence="3" type="ORF">Dxin01_01096</name>
</gene>
<evidence type="ECO:0000313" key="4">
    <source>
        <dbReference type="Proteomes" id="UP001458946"/>
    </source>
</evidence>
<feature type="region of interest" description="Disordered" evidence="1">
    <location>
        <begin position="140"/>
        <end position="164"/>
    </location>
</feature>